<dbReference type="GeneID" id="36521584"/>
<dbReference type="GO" id="GO:0005524">
    <property type="term" value="F:ATP binding"/>
    <property type="evidence" value="ECO:0007669"/>
    <property type="project" value="UniProtKB-KW"/>
</dbReference>
<dbReference type="InterPro" id="IPR027417">
    <property type="entry name" value="P-loop_NTPase"/>
</dbReference>
<dbReference type="GO" id="GO:0043139">
    <property type="term" value="F:5'-3' DNA helicase activity"/>
    <property type="evidence" value="ECO:0007669"/>
    <property type="project" value="TreeGrafter"/>
</dbReference>
<dbReference type="Pfam" id="PF13087">
    <property type="entry name" value="AAA_12"/>
    <property type="match status" value="1"/>
</dbReference>
<dbReference type="InterPro" id="IPR050534">
    <property type="entry name" value="Coronavir_polyprotein_1ab"/>
</dbReference>
<dbReference type="GO" id="GO:0016787">
    <property type="term" value="F:hydrolase activity"/>
    <property type="evidence" value="ECO:0007669"/>
    <property type="project" value="UniProtKB-KW"/>
</dbReference>
<reference evidence="6 7" key="1">
    <citation type="submission" date="2017-12" db="EMBL/GenBank/DDBJ databases">
        <authorList>
            <consortium name="DOE Joint Genome Institute"/>
            <person name="Haridas S."/>
            <person name="Kjaerbolling I."/>
            <person name="Vesth T.C."/>
            <person name="Frisvad J.C."/>
            <person name="Nybo J.L."/>
            <person name="Theobald S."/>
            <person name="Kuo A."/>
            <person name="Bowyer P."/>
            <person name="Matsuda Y."/>
            <person name="Mondo S."/>
            <person name="Lyhne E.K."/>
            <person name="Kogle M.E."/>
            <person name="Clum A."/>
            <person name="Lipzen A."/>
            <person name="Salamov A."/>
            <person name="Ngan C.Y."/>
            <person name="Daum C."/>
            <person name="Chiniquy J."/>
            <person name="Barry K."/>
            <person name="LaButti K."/>
            <person name="Simmons B.A."/>
            <person name="Magnuson J.K."/>
            <person name="Mortensen U.H."/>
            <person name="Larsen T.O."/>
            <person name="Grigoriev I.V."/>
            <person name="Baker S.E."/>
            <person name="Andersen M.R."/>
            <person name="Nordberg H.P."/>
            <person name="Cantor M.N."/>
            <person name="Hua S.X."/>
        </authorList>
    </citation>
    <scope>NUCLEOTIDE SEQUENCE [LARGE SCALE GENOMIC DNA]</scope>
    <source>
        <strain evidence="6 7">CBS 102.13</strain>
    </source>
</reference>
<proteinExistence type="predicted"/>
<dbReference type="PANTHER" id="PTHR43788:SF8">
    <property type="entry name" value="DNA-BINDING PROTEIN SMUBP-2"/>
    <property type="match status" value="1"/>
</dbReference>
<dbReference type="InterPro" id="IPR041679">
    <property type="entry name" value="DNA2/NAM7-like_C"/>
</dbReference>
<evidence type="ECO:0000313" key="6">
    <source>
        <dbReference type="EMBL" id="PLB33699.1"/>
    </source>
</evidence>
<dbReference type="PANTHER" id="PTHR43788">
    <property type="entry name" value="DNA2/NAM7 HELICASE FAMILY MEMBER"/>
    <property type="match status" value="1"/>
</dbReference>
<protein>
    <recommendedName>
        <fullName evidence="5">DNA2/NAM7 helicase-like C-terminal domain-containing protein</fullName>
    </recommendedName>
</protein>
<dbReference type="STRING" id="41067.A0A2I2EZA9"/>
<name>A0A2I2EZA9_ASPCN</name>
<evidence type="ECO:0000256" key="2">
    <source>
        <dbReference type="ARBA" id="ARBA00022801"/>
    </source>
</evidence>
<gene>
    <name evidence="6" type="ORF">BDW47DRAFT_113472</name>
</gene>
<evidence type="ECO:0000256" key="4">
    <source>
        <dbReference type="ARBA" id="ARBA00022840"/>
    </source>
</evidence>
<evidence type="ECO:0000313" key="7">
    <source>
        <dbReference type="Proteomes" id="UP000234585"/>
    </source>
</evidence>
<evidence type="ECO:0000259" key="5">
    <source>
        <dbReference type="Pfam" id="PF13087"/>
    </source>
</evidence>
<sequence length="79" mass="8941">MRGVVLIGDPQQLPPTVILENGTNEGAQCLKRSLMARLYAAGYPCTMLNRNYRNHSQILEYFNRAVYGGTVRPKQRCAR</sequence>
<evidence type="ECO:0000256" key="1">
    <source>
        <dbReference type="ARBA" id="ARBA00022741"/>
    </source>
</evidence>
<keyword evidence="2" id="KW-0378">Hydrolase</keyword>
<accession>A0A2I2EZA9</accession>
<organism evidence="6 7">
    <name type="scientific">Aspergillus candidus</name>
    <dbReference type="NCBI Taxonomy" id="41067"/>
    <lineage>
        <taxon>Eukaryota</taxon>
        <taxon>Fungi</taxon>
        <taxon>Dikarya</taxon>
        <taxon>Ascomycota</taxon>
        <taxon>Pezizomycotina</taxon>
        <taxon>Eurotiomycetes</taxon>
        <taxon>Eurotiomycetidae</taxon>
        <taxon>Eurotiales</taxon>
        <taxon>Aspergillaceae</taxon>
        <taxon>Aspergillus</taxon>
        <taxon>Aspergillus subgen. Circumdati</taxon>
    </lineage>
</organism>
<dbReference type="AlphaFoldDB" id="A0A2I2EZA9"/>
<feature type="domain" description="DNA2/NAM7 helicase-like C-terminal" evidence="5">
    <location>
        <begin position="30"/>
        <end position="76"/>
    </location>
</feature>
<dbReference type="Proteomes" id="UP000234585">
    <property type="component" value="Unassembled WGS sequence"/>
</dbReference>
<evidence type="ECO:0000256" key="3">
    <source>
        <dbReference type="ARBA" id="ARBA00022806"/>
    </source>
</evidence>
<dbReference type="OrthoDB" id="4510440at2759"/>
<dbReference type="RefSeq" id="XP_024667711.1">
    <property type="nucleotide sequence ID" value="XM_024814424.1"/>
</dbReference>
<dbReference type="EMBL" id="KZ559197">
    <property type="protein sequence ID" value="PLB33699.1"/>
    <property type="molecule type" value="Genomic_DNA"/>
</dbReference>
<keyword evidence="1" id="KW-0547">Nucleotide-binding</keyword>
<keyword evidence="3" id="KW-0347">Helicase</keyword>
<keyword evidence="7" id="KW-1185">Reference proteome</keyword>
<keyword evidence="4" id="KW-0067">ATP-binding</keyword>
<dbReference type="SUPFAM" id="SSF52540">
    <property type="entry name" value="P-loop containing nucleoside triphosphate hydrolases"/>
    <property type="match status" value="1"/>
</dbReference>
<dbReference type="Gene3D" id="3.40.50.300">
    <property type="entry name" value="P-loop containing nucleotide triphosphate hydrolases"/>
    <property type="match status" value="1"/>
</dbReference>